<dbReference type="AlphaFoldDB" id="A0AAV5S9B4"/>
<feature type="non-terminal residue" evidence="1">
    <location>
        <position position="70"/>
    </location>
</feature>
<evidence type="ECO:0008006" key="3">
    <source>
        <dbReference type="Google" id="ProtNLM"/>
    </source>
</evidence>
<dbReference type="Gene3D" id="2.10.25.10">
    <property type="entry name" value="Laminin"/>
    <property type="match status" value="2"/>
</dbReference>
<sequence>CPPGRCQCKPGFVRNTITNQCISPSSCPRRPPIPLPNQVWNQCSTVCEPSCQNFTPTCNSFACGPPKCQC</sequence>
<comment type="caution">
    <text evidence="1">The sequence shown here is derived from an EMBL/GenBank/DDBJ whole genome shotgun (WGS) entry which is preliminary data.</text>
</comment>
<evidence type="ECO:0000313" key="1">
    <source>
        <dbReference type="EMBL" id="GMS79736.1"/>
    </source>
</evidence>
<reference evidence="1" key="1">
    <citation type="submission" date="2023-10" db="EMBL/GenBank/DDBJ databases">
        <title>Genome assembly of Pristionchus species.</title>
        <authorList>
            <person name="Yoshida K."/>
            <person name="Sommer R.J."/>
        </authorList>
    </citation>
    <scope>NUCLEOTIDE SEQUENCE</scope>
    <source>
        <strain evidence="1">RS0144</strain>
    </source>
</reference>
<accession>A0AAV5S9B4</accession>
<dbReference type="Proteomes" id="UP001432027">
    <property type="component" value="Unassembled WGS sequence"/>
</dbReference>
<keyword evidence="2" id="KW-1185">Reference proteome</keyword>
<feature type="non-terminal residue" evidence="1">
    <location>
        <position position="1"/>
    </location>
</feature>
<protein>
    <recommendedName>
        <fullName evidence="3">TIL domain-containing protein</fullName>
    </recommendedName>
</protein>
<dbReference type="EMBL" id="BTSX01000001">
    <property type="protein sequence ID" value="GMS79736.1"/>
    <property type="molecule type" value="Genomic_DNA"/>
</dbReference>
<evidence type="ECO:0000313" key="2">
    <source>
        <dbReference type="Proteomes" id="UP001432027"/>
    </source>
</evidence>
<organism evidence="1 2">
    <name type="scientific">Pristionchus entomophagus</name>
    <dbReference type="NCBI Taxonomy" id="358040"/>
    <lineage>
        <taxon>Eukaryota</taxon>
        <taxon>Metazoa</taxon>
        <taxon>Ecdysozoa</taxon>
        <taxon>Nematoda</taxon>
        <taxon>Chromadorea</taxon>
        <taxon>Rhabditida</taxon>
        <taxon>Rhabditina</taxon>
        <taxon>Diplogasteromorpha</taxon>
        <taxon>Diplogasteroidea</taxon>
        <taxon>Neodiplogasteridae</taxon>
        <taxon>Pristionchus</taxon>
    </lineage>
</organism>
<gene>
    <name evidence="1" type="ORF">PENTCL1PPCAC_1911</name>
</gene>
<name>A0AAV5S9B4_9BILA</name>
<proteinExistence type="predicted"/>